<organism evidence="2 3">
    <name type="scientific">Daphnia sinensis</name>
    <dbReference type="NCBI Taxonomy" id="1820382"/>
    <lineage>
        <taxon>Eukaryota</taxon>
        <taxon>Metazoa</taxon>
        <taxon>Ecdysozoa</taxon>
        <taxon>Arthropoda</taxon>
        <taxon>Crustacea</taxon>
        <taxon>Branchiopoda</taxon>
        <taxon>Diplostraca</taxon>
        <taxon>Cladocera</taxon>
        <taxon>Anomopoda</taxon>
        <taxon>Daphniidae</taxon>
        <taxon>Daphnia</taxon>
        <taxon>Daphnia similis group</taxon>
    </lineage>
</organism>
<evidence type="ECO:0000313" key="2">
    <source>
        <dbReference type="EMBL" id="KAI9560385.1"/>
    </source>
</evidence>
<sequence length="62" mass="7058">MAVIQGQPRAGDPSLRVRGKRRHRDLRMQATNVDGTGVEWRAIFLWAPCKGRANLISFDFFS</sequence>
<dbReference type="AlphaFoldDB" id="A0AAD5PYV5"/>
<evidence type="ECO:0000256" key="1">
    <source>
        <dbReference type="SAM" id="MobiDB-lite"/>
    </source>
</evidence>
<evidence type="ECO:0000313" key="3">
    <source>
        <dbReference type="Proteomes" id="UP000820818"/>
    </source>
</evidence>
<comment type="caution">
    <text evidence="2">The sequence shown here is derived from an EMBL/GenBank/DDBJ whole genome shotgun (WGS) entry which is preliminary data.</text>
</comment>
<keyword evidence="3" id="KW-1185">Reference proteome</keyword>
<name>A0AAD5PYV5_9CRUS</name>
<dbReference type="Proteomes" id="UP000820818">
    <property type="component" value="Linkage Group LG4"/>
</dbReference>
<proteinExistence type="predicted"/>
<reference evidence="2 3" key="1">
    <citation type="submission" date="2022-05" db="EMBL/GenBank/DDBJ databases">
        <title>A multi-omics perspective on studying reproductive biology in Daphnia sinensis.</title>
        <authorList>
            <person name="Jia J."/>
        </authorList>
    </citation>
    <scope>NUCLEOTIDE SEQUENCE [LARGE SCALE GENOMIC DNA]</scope>
    <source>
        <strain evidence="2 3">WSL</strain>
    </source>
</reference>
<gene>
    <name evidence="2" type="ORF">GHT06_014402</name>
</gene>
<feature type="region of interest" description="Disordered" evidence="1">
    <location>
        <begin position="1"/>
        <end position="21"/>
    </location>
</feature>
<protein>
    <submittedName>
        <fullName evidence="2">Uncharacterized protein</fullName>
    </submittedName>
</protein>
<accession>A0AAD5PYV5</accession>
<dbReference type="EMBL" id="WJBH02000004">
    <property type="protein sequence ID" value="KAI9560385.1"/>
    <property type="molecule type" value="Genomic_DNA"/>
</dbReference>